<keyword evidence="4 6" id="KW-1133">Transmembrane helix</keyword>
<comment type="subcellular location">
    <subcellularLocation>
        <location evidence="1">Membrane</location>
        <topology evidence="1">Single-pass membrane protein</topology>
    </subcellularLocation>
</comment>
<dbReference type="GO" id="GO:0015628">
    <property type="term" value="P:protein secretion by the type II secretion system"/>
    <property type="evidence" value="ECO:0007669"/>
    <property type="project" value="InterPro"/>
</dbReference>
<dbReference type="InterPro" id="IPR000983">
    <property type="entry name" value="Bac_GSPG_pilin"/>
</dbReference>
<protein>
    <submittedName>
        <fullName evidence="7">Prepilin-type N-terminal cleavage/methylation domain-containing protein</fullName>
    </submittedName>
</protein>
<evidence type="ECO:0000313" key="8">
    <source>
        <dbReference type="Proteomes" id="UP000318834"/>
    </source>
</evidence>
<sequence>MRYRRGQAGFTLIELLIVVAILAILAAILIPNFLRARGSSQLATCQLDLRNIAAALELYYGQNQTYPLAASWQNDLVTGGYSRALPKSPIDHADYGYATDTGRSAFVLWDGPDKYSQAGITGYVIYTAVGGLQLGVASVPTP</sequence>
<gene>
    <name evidence="7" type="ORF">E6H05_07410</name>
</gene>
<dbReference type="Gene3D" id="3.30.700.10">
    <property type="entry name" value="Glycoprotein, Type 4 Pilin"/>
    <property type="match status" value="1"/>
</dbReference>
<name>A0A537IUE7_9BACT</name>
<dbReference type="GO" id="GO:0015627">
    <property type="term" value="C:type II protein secretion system complex"/>
    <property type="evidence" value="ECO:0007669"/>
    <property type="project" value="InterPro"/>
</dbReference>
<dbReference type="EMBL" id="VBAP01000050">
    <property type="protein sequence ID" value="TMI74951.1"/>
    <property type="molecule type" value="Genomic_DNA"/>
</dbReference>
<feature type="transmembrane region" description="Helical" evidence="6">
    <location>
        <begin position="12"/>
        <end position="34"/>
    </location>
</feature>
<evidence type="ECO:0000256" key="4">
    <source>
        <dbReference type="ARBA" id="ARBA00022989"/>
    </source>
</evidence>
<comment type="caution">
    <text evidence="7">The sequence shown here is derived from an EMBL/GenBank/DDBJ whole genome shotgun (WGS) entry which is preliminary data.</text>
</comment>
<proteinExistence type="predicted"/>
<organism evidence="7 8">
    <name type="scientific">Candidatus Segetimicrobium genomatis</name>
    <dbReference type="NCBI Taxonomy" id="2569760"/>
    <lineage>
        <taxon>Bacteria</taxon>
        <taxon>Bacillati</taxon>
        <taxon>Candidatus Sysuimicrobiota</taxon>
        <taxon>Candidatus Sysuimicrobiia</taxon>
        <taxon>Candidatus Sysuimicrobiales</taxon>
        <taxon>Candidatus Segetimicrobiaceae</taxon>
        <taxon>Candidatus Segetimicrobium</taxon>
    </lineage>
</organism>
<dbReference type="PRINTS" id="PR00813">
    <property type="entry name" value="BCTERIALGSPG"/>
</dbReference>
<dbReference type="Proteomes" id="UP000318834">
    <property type="component" value="Unassembled WGS sequence"/>
</dbReference>
<reference evidence="7 8" key="1">
    <citation type="journal article" date="2019" name="Nat. Microbiol.">
        <title>Mediterranean grassland soil C-N compound turnover is dependent on rainfall and depth, and is mediated by genomically divergent microorganisms.</title>
        <authorList>
            <person name="Diamond S."/>
            <person name="Andeer P.F."/>
            <person name="Li Z."/>
            <person name="Crits-Christoph A."/>
            <person name="Burstein D."/>
            <person name="Anantharaman K."/>
            <person name="Lane K.R."/>
            <person name="Thomas B.C."/>
            <person name="Pan C."/>
            <person name="Northen T.R."/>
            <person name="Banfield J.F."/>
        </authorList>
    </citation>
    <scope>NUCLEOTIDE SEQUENCE [LARGE SCALE GENOMIC DNA]</scope>
    <source>
        <strain evidence="7">NP_8</strain>
    </source>
</reference>
<keyword evidence="3 6" id="KW-0812">Transmembrane</keyword>
<keyword evidence="5 6" id="KW-0472">Membrane</keyword>
<dbReference type="InterPro" id="IPR045584">
    <property type="entry name" value="Pilin-like"/>
</dbReference>
<dbReference type="NCBIfam" id="TIGR02532">
    <property type="entry name" value="IV_pilin_GFxxxE"/>
    <property type="match status" value="1"/>
</dbReference>
<dbReference type="PANTHER" id="PTHR30093:SF44">
    <property type="entry name" value="TYPE II SECRETION SYSTEM CORE PROTEIN G"/>
    <property type="match status" value="1"/>
</dbReference>
<evidence type="ECO:0000256" key="3">
    <source>
        <dbReference type="ARBA" id="ARBA00022692"/>
    </source>
</evidence>
<dbReference type="Pfam" id="PF07963">
    <property type="entry name" value="N_methyl"/>
    <property type="match status" value="1"/>
</dbReference>
<dbReference type="SUPFAM" id="SSF54523">
    <property type="entry name" value="Pili subunits"/>
    <property type="match status" value="1"/>
</dbReference>
<evidence type="ECO:0000256" key="5">
    <source>
        <dbReference type="ARBA" id="ARBA00023136"/>
    </source>
</evidence>
<evidence type="ECO:0000256" key="2">
    <source>
        <dbReference type="ARBA" id="ARBA00022481"/>
    </source>
</evidence>
<keyword evidence="2" id="KW-0488">Methylation</keyword>
<dbReference type="PROSITE" id="PS00409">
    <property type="entry name" value="PROKAR_NTER_METHYL"/>
    <property type="match status" value="1"/>
</dbReference>
<dbReference type="GO" id="GO:0016020">
    <property type="term" value="C:membrane"/>
    <property type="evidence" value="ECO:0007669"/>
    <property type="project" value="UniProtKB-SubCell"/>
</dbReference>
<accession>A0A537IUE7</accession>
<dbReference type="AlphaFoldDB" id="A0A537IUE7"/>
<evidence type="ECO:0000313" key="7">
    <source>
        <dbReference type="EMBL" id="TMI74951.1"/>
    </source>
</evidence>
<evidence type="ECO:0000256" key="1">
    <source>
        <dbReference type="ARBA" id="ARBA00004167"/>
    </source>
</evidence>
<dbReference type="InterPro" id="IPR012902">
    <property type="entry name" value="N_methyl_site"/>
</dbReference>
<evidence type="ECO:0000256" key="6">
    <source>
        <dbReference type="SAM" id="Phobius"/>
    </source>
</evidence>
<dbReference type="PANTHER" id="PTHR30093">
    <property type="entry name" value="GENERAL SECRETION PATHWAY PROTEIN G"/>
    <property type="match status" value="1"/>
</dbReference>